<dbReference type="Gene3D" id="2.60.40.4150">
    <property type="entry name" value="Type VI secretion system, lipoprotein SciN"/>
    <property type="match status" value="1"/>
</dbReference>
<keyword evidence="2" id="KW-1185">Reference proteome</keyword>
<dbReference type="InterPro" id="IPR017734">
    <property type="entry name" value="T6SS_SciN"/>
</dbReference>
<dbReference type="Pfam" id="PF12790">
    <property type="entry name" value="T6SS-SciN"/>
    <property type="match status" value="1"/>
</dbReference>
<sequence length="165" mass="18252">MTGIASLLTGCGLTQTVSESTVSLTKSIFYKEIKTLHLDFLAREAVNKNAQGIALSTVVRIYQLKDRKAFDSANYQSLFAEDSTVVKADLVAQKDIRVRPGESVTLDIPLETEAQYIAVAGMFISPEQSEDSWRVVLSREDLDPDKARIIELKTQGLALMPLEDE</sequence>
<dbReference type="Proteomes" id="UP000729009">
    <property type="component" value="Unassembled WGS sequence"/>
</dbReference>
<evidence type="ECO:0000313" key="2">
    <source>
        <dbReference type="Proteomes" id="UP000729009"/>
    </source>
</evidence>
<dbReference type="AlphaFoldDB" id="A0ABD6M3G4"/>
<comment type="caution">
    <text evidence="1">The sequence shown here is derived from an EMBL/GenBank/DDBJ whole genome shotgun (WGS) entry which is preliminary data.</text>
</comment>
<accession>A0ABD6M3G4</accession>
<dbReference type="PANTHER" id="PTHR37625:SF4">
    <property type="entry name" value="OUTER MEMBRANE LIPOPROTEIN"/>
    <property type="match status" value="1"/>
</dbReference>
<proteinExistence type="predicted"/>
<organism evidence="1 2">
    <name type="scientific">Citrobacter gillenii</name>
    <dbReference type="NCBI Taxonomy" id="67828"/>
    <lineage>
        <taxon>Bacteria</taxon>
        <taxon>Pseudomonadati</taxon>
        <taxon>Pseudomonadota</taxon>
        <taxon>Gammaproteobacteria</taxon>
        <taxon>Enterobacterales</taxon>
        <taxon>Enterobacteriaceae</taxon>
        <taxon>Citrobacter</taxon>
        <taxon>Citrobacter freundii complex</taxon>
    </lineage>
</organism>
<keyword evidence="1" id="KW-0449">Lipoprotein</keyword>
<evidence type="ECO:0000313" key="1">
    <source>
        <dbReference type="EMBL" id="NTZ51629.1"/>
    </source>
</evidence>
<protein>
    <submittedName>
        <fullName evidence="1">Type VI secretion system lipoprotein TssJ</fullName>
    </submittedName>
</protein>
<dbReference type="InterPro" id="IPR038706">
    <property type="entry name" value="Type_VI_SciN-like_sf"/>
</dbReference>
<dbReference type="EMBL" id="SUQN01000006">
    <property type="protein sequence ID" value="NTZ51629.1"/>
    <property type="molecule type" value="Genomic_DNA"/>
</dbReference>
<dbReference type="NCBIfam" id="TIGR03352">
    <property type="entry name" value="VI_chp_3"/>
    <property type="match status" value="1"/>
</dbReference>
<name>A0ABD6M3G4_9ENTR</name>
<reference evidence="1 2" key="1">
    <citation type="submission" date="2019-05" db="EMBL/GenBank/DDBJ databases">
        <title>Draft genomes of bacterial isolates retrieved from different Forrest soils.</title>
        <authorList>
            <person name="Soares-Castro P."/>
            <person name="Santos P.M."/>
        </authorList>
    </citation>
    <scope>NUCLEOTIDE SEQUENCE [LARGE SCALE GENOMIC DNA]</scope>
    <source>
        <strain evidence="1 2">UMG736</strain>
    </source>
</reference>
<dbReference type="PANTHER" id="PTHR37625">
    <property type="entry name" value="OUTER MEMBRANE LIPOPROTEIN-RELATED"/>
    <property type="match status" value="1"/>
</dbReference>
<gene>
    <name evidence="1" type="primary">tssJ</name>
    <name evidence="1" type="ORF">FCH32_15210</name>
</gene>